<feature type="signal peptide" evidence="3">
    <location>
        <begin position="1"/>
        <end position="37"/>
    </location>
</feature>
<keyword evidence="1" id="KW-0645">Protease</keyword>
<keyword evidence="2" id="KW-0378">Hydrolase</keyword>
<dbReference type="PANTHER" id="PTHR43343:SF3">
    <property type="entry name" value="PROTEASE DO-LIKE 8, CHLOROPLASTIC"/>
    <property type="match status" value="1"/>
</dbReference>
<feature type="chain" id="PRO_5020985276" evidence="3">
    <location>
        <begin position="38"/>
        <end position="462"/>
    </location>
</feature>
<protein>
    <submittedName>
        <fullName evidence="4">Trypsin-like peptidase</fullName>
    </submittedName>
</protein>
<sequence length="462" mass="48380">MVDPMNSDTHPKMPGPALAHCLLFSLVLSTAAGVAQAAPAQIPAVELKAALHFPDGKPGRPTYLRTVKRRFDAGAGPIGELQGGWFCGRRGDIQWNNKTSEAILPNGQITARFKQLLQQANFPVPTPSDALFEEKANVGASKERKDELHVGVLIKEVSTNLCSKSTNSWTGEAYLKLFWQVFAPEQQKVVFETTTEGRFHTADKALDGQVSAIPVEAFVAAARNLLAEPGFLTAVSTPADTTVLAGIAGAIAASAPADNAKLTIDGVATADNDALSKNITLLRTAVATVFGDAGSGSGFFIGRSGWLLTNQHVVGSAKFVKVRLATGRELVGEVQRTAALRDVALVKTEPAGVPPMPIRLTDPAIGEDVYALGSPLGDAFNTTLTRGILSGVREISSQQYLQSDVAILPGNSGGPLLDKSGQVIGITVLGLGAKGIAGMNFFVPVSDAIGKLGLQIQTAATR</sequence>
<gene>
    <name evidence="4" type="ORF">EV671_100998</name>
</gene>
<comment type="caution">
    <text evidence="4">The sequence shown here is derived from an EMBL/GenBank/DDBJ whole genome shotgun (WGS) entry which is preliminary data.</text>
</comment>
<dbReference type="EMBL" id="SMBU01000009">
    <property type="protein sequence ID" value="TCU98822.1"/>
    <property type="molecule type" value="Genomic_DNA"/>
</dbReference>
<keyword evidence="5" id="KW-1185">Reference proteome</keyword>
<evidence type="ECO:0000256" key="1">
    <source>
        <dbReference type="ARBA" id="ARBA00022670"/>
    </source>
</evidence>
<evidence type="ECO:0000256" key="3">
    <source>
        <dbReference type="SAM" id="SignalP"/>
    </source>
</evidence>
<dbReference type="Proteomes" id="UP000295110">
    <property type="component" value="Unassembled WGS sequence"/>
</dbReference>
<proteinExistence type="predicted"/>
<name>A0A4R3V5G0_ROSSA</name>
<keyword evidence="3" id="KW-0732">Signal</keyword>
<dbReference type="GO" id="GO:0006508">
    <property type="term" value="P:proteolysis"/>
    <property type="evidence" value="ECO:0007669"/>
    <property type="project" value="UniProtKB-KW"/>
</dbReference>
<dbReference type="InterPro" id="IPR051201">
    <property type="entry name" value="Chloro_Bact_Ser_Proteases"/>
</dbReference>
<dbReference type="InterPro" id="IPR009003">
    <property type="entry name" value="Peptidase_S1_PA"/>
</dbReference>
<dbReference type="Gene3D" id="2.40.10.120">
    <property type="match status" value="1"/>
</dbReference>
<dbReference type="GO" id="GO:0004252">
    <property type="term" value="F:serine-type endopeptidase activity"/>
    <property type="evidence" value="ECO:0007669"/>
    <property type="project" value="InterPro"/>
</dbReference>
<reference evidence="4 5" key="1">
    <citation type="submission" date="2019-03" db="EMBL/GenBank/DDBJ databases">
        <title>Genomic Encyclopedia of Type Strains, Phase IV (KMG-IV): sequencing the most valuable type-strain genomes for metagenomic binning, comparative biology and taxonomic classification.</title>
        <authorList>
            <person name="Goeker M."/>
        </authorList>
    </citation>
    <scope>NUCLEOTIDE SEQUENCE [LARGE SCALE GENOMIC DNA]</scope>
    <source>
        <strain evidence="4 5">DSM 654</strain>
    </source>
</reference>
<dbReference type="AlphaFoldDB" id="A0A4R3V5G0"/>
<dbReference type="SUPFAM" id="SSF50494">
    <property type="entry name" value="Trypsin-like serine proteases"/>
    <property type="match status" value="1"/>
</dbReference>
<evidence type="ECO:0000313" key="4">
    <source>
        <dbReference type="EMBL" id="TCU98822.1"/>
    </source>
</evidence>
<dbReference type="PANTHER" id="PTHR43343">
    <property type="entry name" value="PEPTIDASE S12"/>
    <property type="match status" value="1"/>
</dbReference>
<dbReference type="InterPro" id="IPR001940">
    <property type="entry name" value="Peptidase_S1C"/>
</dbReference>
<dbReference type="PRINTS" id="PR00834">
    <property type="entry name" value="PROTEASES2C"/>
</dbReference>
<dbReference type="Pfam" id="PF13365">
    <property type="entry name" value="Trypsin_2"/>
    <property type="match status" value="1"/>
</dbReference>
<dbReference type="RefSeq" id="WP_277592416.1">
    <property type="nucleotide sequence ID" value="NZ_SGUF01000023.1"/>
</dbReference>
<evidence type="ECO:0000256" key="2">
    <source>
        <dbReference type="ARBA" id="ARBA00022801"/>
    </source>
</evidence>
<evidence type="ECO:0000313" key="5">
    <source>
        <dbReference type="Proteomes" id="UP000295110"/>
    </source>
</evidence>
<accession>A0A4R3V5G0</accession>
<organism evidence="4 5">
    <name type="scientific">Roseateles saccharophilus</name>
    <name type="common">Pseudomonas saccharophila</name>
    <dbReference type="NCBI Taxonomy" id="304"/>
    <lineage>
        <taxon>Bacteria</taxon>
        <taxon>Pseudomonadati</taxon>
        <taxon>Pseudomonadota</taxon>
        <taxon>Betaproteobacteria</taxon>
        <taxon>Burkholderiales</taxon>
        <taxon>Sphaerotilaceae</taxon>
        <taxon>Roseateles</taxon>
    </lineage>
</organism>